<name>A0A9X1WM45_9BACL</name>
<proteinExistence type="predicted"/>
<dbReference type="InterPro" id="IPR008929">
    <property type="entry name" value="Chondroitin_lyas"/>
</dbReference>
<keyword evidence="2" id="KW-1185">Reference proteome</keyword>
<dbReference type="Gene3D" id="1.50.10.100">
    <property type="entry name" value="Chondroitin AC/alginate lyase"/>
    <property type="match status" value="1"/>
</dbReference>
<dbReference type="Proteomes" id="UP001139347">
    <property type="component" value="Unassembled WGS sequence"/>
</dbReference>
<dbReference type="SUPFAM" id="SSF48230">
    <property type="entry name" value="Chondroitin AC/alginate lyase"/>
    <property type="match status" value="1"/>
</dbReference>
<dbReference type="Gene3D" id="2.70.98.70">
    <property type="match status" value="1"/>
</dbReference>
<evidence type="ECO:0000313" key="2">
    <source>
        <dbReference type="Proteomes" id="UP001139347"/>
    </source>
</evidence>
<protein>
    <submittedName>
        <fullName evidence="1">Heparinase II/III-family protein</fullName>
    </submittedName>
</protein>
<reference evidence="1" key="1">
    <citation type="submission" date="2022-04" db="EMBL/GenBank/DDBJ databases">
        <title>Paenibacillus mangrovi sp. nov., a novel endophytic bacterium isolated from bark of Kandelia candel.</title>
        <authorList>
            <person name="Tuo L."/>
        </authorList>
    </citation>
    <scope>NUCLEOTIDE SEQUENCE</scope>
    <source>
        <strain evidence="1">KQZ6P-2</strain>
    </source>
</reference>
<comment type="caution">
    <text evidence="1">The sequence shown here is derived from an EMBL/GenBank/DDBJ whole genome shotgun (WGS) entry which is preliminary data.</text>
</comment>
<dbReference type="AlphaFoldDB" id="A0A9X1WM45"/>
<accession>A0A9X1WM45</accession>
<dbReference type="EMBL" id="JALIRP010000003">
    <property type="protein sequence ID" value="MCJ8011802.1"/>
    <property type="molecule type" value="Genomic_DNA"/>
</dbReference>
<sequence length="617" mass="70429">MLNQLTLKQLKQALEETAHPSRILFAEAGSSEHWQRIRIDAKYAAFWEQLEKKAEELIGAPPAPPPFSDFILFGTTGDRTRYQSKRDQLYAGVHTFSLLAMTDHRPEWITGLENTIWSICNESTWVLPAHVGLYHNQYPHQIWDQPKMPRETVDLAAAHIGFTLAEIIHFMGSRLHPWVMERVKAEIDRRIFQVYFHDPVPQNWELKTNNWPAVCASSIGAAAIYLEQDSEKLSGMLWRVMNALRGYLSGFDEQGATPEGPAYWQYGFSHFVYFAELLRERTQGRISLLADEKIEQISLFPQFCMLGGGKVVNFSDSAEQVKWNPGVIHRLQSYAPALQMPEPSSLLLPTSNSWVDISRLMLWSPDQAEPQGEARQDPGQIEERIFEGNQWAISKVTDAKGRIVAFAAKGGYNEEPHNHNDLGHFILHVDGESLLADMGLGVYTRQYFQPEYRYEQLNAGSHGHSVPIVDGCRQGFGRQYFAQMIGHHQTDEEMAFALDLTKAYACPTLECLTRHFVWTHAENETPHLIIRDKVSFSNQPASFQEVFISSVKPEQTAPGQFALNSVILSYEEKDWDAEIENVILDSDAEKGKVFYRIILHHHHPRSDMEISFKFSIS</sequence>
<evidence type="ECO:0000313" key="1">
    <source>
        <dbReference type="EMBL" id="MCJ8011802.1"/>
    </source>
</evidence>
<dbReference type="RefSeq" id="WP_244723710.1">
    <property type="nucleotide sequence ID" value="NZ_JALIRP010000003.1"/>
</dbReference>
<organism evidence="1 2">
    <name type="scientific">Paenibacillus mangrovi</name>
    <dbReference type="NCBI Taxonomy" id="2931978"/>
    <lineage>
        <taxon>Bacteria</taxon>
        <taxon>Bacillati</taxon>
        <taxon>Bacillota</taxon>
        <taxon>Bacilli</taxon>
        <taxon>Bacillales</taxon>
        <taxon>Paenibacillaceae</taxon>
        <taxon>Paenibacillus</taxon>
    </lineage>
</organism>
<gene>
    <name evidence="1" type="ORF">MUG84_08610</name>
</gene>